<gene>
    <name evidence="23" type="ORF">DEO72_LG7g2695</name>
</gene>
<dbReference type="Proteomes" id="UP000501690">
    <property type="component" value="Linkage Group LG7"/>
</dbReference>
<comment type="similarity">
    <text evidence="3">Belongs to the peroxidase family. Ascorbate peroxidase subfamily.</text>
</comment>
<dbReference type="SUPFAM" id="SSF48113">
    <property type="entry name" value="Heme-dependent peroxidases"/>
    <property type="match status" value="1"/>
</dbReference>
<comment type="function">
    <text evidence="2">Removal of H(2)O(2), oxidation of toxic reductants, biosynthesis and degradation of lignin, suberization, auxin catabolism, response to environmental stresses such as wounding, pathogen attack and oxidative stress. These functions might be dependent on each isozyme/isoform in each plant tissue.</text>
</comment>
<keyword evidence="5 21" id="KW-0964">Secreted</keyword>
<keyword evidence="9 21" id="KW-0732">Signal</keyword>
<keyword evidence="14" id="KW-0325">Glycoprotein</keyword>
<evidence type="ECO:0000256" key="11">
    <source>
        <dbReference type="ARBA" id="ARBA00023002"/>
    </source>
</evidence>
<evidence type="ECO:0000256" key="18">
    <source>
        <dbReference type="PIRSR" id="PIRSR600823-3"/>
    </source>
</evidence>
<dbReference type="InterPro" id="IPR033905">
    <property type="entry name" value="Secretory_peroxidase"/>
</dbReference>
<dbReference type="PROSITE" id="PS00435">
    <property type="entry name" value="PEROXIDASE_1"/>
    <property type="match status" value="1"/>
</dbReference>
<name>A0A4D6MK78_VIGUN</name>
<comment type="similarity">
    <text evidence="21">Belongs to the peroxidase family. Classical plant (class III) peroxidase subfamily.</text>
</comment>
<evidence type="ECO:0000256" key="7">
    <source>
        <dbReference type="ARBA" id="ARBA00022617"/>
    </source>
</evidence>
<feature type="binding site" evidence="18">
    <location>
        <position position="240"/>
    </location>
    <ligand>
        <name>Ca(2+)</name>
        <dbReference type="ChEBI" id="CHEBI:29108"/>
        <label>2</label>
    </ligand>
</feature>
<dbReference type="InterPro" id="IPR000823">
    <property type="entry name" value="Peroxidase_pln"/>
</dbReference>
<dbReference type="Gene3D" id="1.10.420.10">
    <property type="entry name" value="Peroxidase, domain 2"/>
    <property type="match status" value="1"/>
</dbReference>
<feature type="binding site" evidence="18">
    <location>
        <position position="243"/>
    </location>
    <ligand>
        <name>Ca(2+)</name>
        <dbReference type="ChEBI" id="CHEBI:29108"/>
        <label>2</label>
    </ligand>
</feature>
<dbReference type="EC" id="1.11.1.7" evidence="4 21"/>
<evidence type="ECO:0000256" key="13">
    <source>
        <dbReference type="ARBA" id="ARBA00023157"/>
    </source>
</evidence>
<evidence type="ECO:0000256" key="2">
    <source>
        <dbReference type="ARBA" id="ARBA00002322"/>
    </source>
</evidence>
<keyword evidence="15 21" id="KW-0376">Hydrogen peroxide</keyword>
<dbReference type="InterPro" id="IPR010255">
    <property type="entry name" value="Haem_peroxidase_sf"/>
</dbReference>
<keyword evidence="7 21" id="KW-0349">Heme</keyword>
<sequence>MKPPMASFYLLLLLLVGATTATASGADLCTDFYSCTCPNLLTIVKKGVVQAIQREARMGASLLRLHFHDCFVNGCDASILLDDSSNIEGEKTAAANNQSARGFNVINDIKRSVEKECPKVVSCADILALAARDSVVYLGGPSWEVGLGRRDSTTASRRDANNSIPGPFLNLANLTNNFANQGLSVTDLVALSGAHTIGLAQCKNFRAHIYNDSNVDPSYRKFLQSKCPRNGSDNTLEALDHQTPIRFDNLYFQNLISKKALLHSDQELFNGSSTDNLVRKYAANTAAFFEDFAKGMVKMSNIKPLTGSQGQIRINCGKVN</sequence>
<feature type="binding site" evidence="18">
    <location>
        <position position="90"/>
    </location>
    <ligand>
        <name>Ca(2+)</name>
        <dbReference type="ChEBI" id="CHEBI:29108"/>
        <label>1</label>
    </ligand>
</feature>
<feature type="disulfide bond" evidence="20">
    <location>
        <begin position="37"/>
        <end position="117"/>
    </location>
</feature>
<feature type="binding site" evidence="18">
    <location>
        <position position="72"/>
    </location>
    <ligand>
        <name>Ca(2+)</name>
        <dbReference type="ChEBI" id="CHEBI:29108"/>
        <label>1</label>
    </ligand>
</feature>
<feature type="binding site" evidence="18">
    <location>
        <position position="248"/>
    </location>
    <ligand>
        <name>Ca(2+)</name>
        <dbReference type="ChEBI" id="CHEBI:29108"/>
        <label>2</label>
    </ligand>
</feature>
<dbReference type="EMBL" id="CP039351">
    <property type="protein sequence ID" value="QCE01398.1"/>
    <property type="molecule type" value="Genomic_DNA"/>
</dbReference>
<comment type="cofactor">
    <cofactor evidence="18 21">
        <name>heme b</name>
        <dbReference type="ChEBI" id="CHEBI:60344"/>
    </cofactor>
    <text evidence="18 21">Binds 1 heme b (iron(II)-protoporphyrin IX) group per subunit.</text>
</comment>
<dbReference type="GO" id="GO:0006979">
    <property type="term" value="P:response to oxidative stress"/>
    <property type="evidence" value="ECO:0007669"/>
    <property type="project" value="UniProtKB-UniRule"/>
</dbReference>
<dbReference type="Gene3D" id="1.10.520.10">
    <property type="match status" value="1"/>
</dbReference>
<dbReference type="AlphaFoldDB" id="A0A4D6MK78"/>
<evidence type="ECO:0000256" key="8">
    <source>
        <dbReference type="ARBA" id="ARBA00022723"/>
    </source>
</evidence>
<reference evidence="23 24" key="1">
    <citation type="submission" date="2019-04" db="EMBL/GenBank/DDBJ databases">
        <title>An improved genome assembly and genetic linkage map for asparagus bean, Vigna unguiculata ssp. sesquipedialis.</title>
        <authorList>
            <person name="Xia Q."/>
            <person name="Zhang R."/>
            <person name="Dong Y."/>
        </authorList>
    </citation>
    <scope>NUCLEOTIDE SEQUENCE [LARGE SCALE GENOMIC DNA]</scope>
    <source>
        <tissue evidence="23">Leaf</tissue>
    </source>
</reference>
<evidence type="ECO:0000256" key="16">
    <source>
        <dbReference type="PIRSR" id="PIRSR600823-1"/>
    </source>
</evidence>
<feature type="binding site" evidence="18">
    <location>
        <position position="196"/>
    </location>
    <ligand>
        <name>Ca(2+)</name>
        <dbReference type="ChEBI" id="CHEBI:29108"/>
        <label>2</label>
    </ligand>
</feature>
<feature type="signal peptide" evidence="21">
    <location>
        <begin position="1"/>
        <end position="21"/>
    </location>
</feature>
<evidence type="ECO:0000256" key="17">
    <source>
        <dbReference type="PIRSR" id="PIRSR600823-2"/>
    </source>
</evidence>
<dbReference type="GO" id="GO:0046872">
    <property type="term" value="F:metal ion binding"/>
    <property type="evidence" value="ECO:0007669"/>
    <property type="project" value="UniProtKB-UniRule"/>
</dbReference>
<evidence type="ECO:0000256" key="5">
    <source>
        <dbReference type="ARBA" id="ARBA00022525"/>
    </source>
</evidence>
<dbReference type="Pfam" id="PF00141">
    <property type="entry name" value="peroxidase"/>
    <property type="match status" value="1"/>
</dbReference>
<keyword evidence="12 18" id="KW-0408">Iron</keyword>
<evidence type="ECO:0000256" key="1">
    <source>
        <dbReference type="ARBA" id="ARBA00000189"/>
    </source>
</evidence>
<evidence type="ECO:0000313" key="23">
    <source>
        <dbReference type="EMBL" id="QCE01398.1"/>
    </source>
</evidence>
<dbReference type="PROSITE" id="PS00436">
    <property type="entry name" value="PEROXIDASE_2"/>
    <property type="match status" value="1"/>
</dbReference>
<feature type="disulfide bond" evidence="20">
    <location>
        <begin position="202"/>
        <end position="227"/>
    </location>
</feature>
<keyword evidence="6 21" id="KW-0575">Peroxidase</keyword>
<dbReference type="InterPro" id="IPR019793">
    <property type="entry name" value="Peroxidases_heam-ligand_BS"/>
</dbReference>
<keyword evidence="11 21" id="KW-0560">Oxidoreductase</keyword>
<feature type="binding site" evidence="18">
    <location>
        <position position="74"/>
    </location>
    <ligand>
        <name>Ca(2+)</name>
        <dbReference type="ChEBI" id="CHEBI:29108"/>
        <label>1</label>
    </ligand>
</feature>
<organism evidence="23 24">
    <name type="scientific">Vigna unguiculata</name>
    <name type="common">Cowpea</name>
    <dbReference type="NCBI Taxonomy" id="3917"/>
    <lineage>
        <taxon>Eukaryota</taxon>
        <taxon>Viridiplantae</taxon>
        <taxon>Streptophyta</taxon>
        <taxon>Embryophyta</taxon>
        <taxon>Tracheophyta</taxon>
        <taxon>Spermatophyta</taxon>
        <taxon>Magnoliopsida</taxon>
        <taxon>eudicotyledons</taxon>
        <taxon>Gunneridae</taxon>
        <taxon>Pentapetalae</taxon>
        <taxon>rosids</taxon>
        <taxon>fabids</taxon>
        <taxon>Fabales</taxon>
        <taxon>Fabaceae</taxon>
        <taxon>Papilionoideae</taxon>
        <taxon>50 kb inversion clade</taxon>
        <taxon>NPAAA clade</taxon>
        <taxon>indigoferoid/millettioid clade</taxon>
        <taxon>Phaseoleae</taxon>
        <taxon>Vigna</taxon>
    </lineage>
</organism>
<dbReference type="GO" id="GO:0140825">
    <property type="term" value="F:lactoperoxidase activity"/>
    <property type="evidence" value="ECO:0007669"/>
    <property type="project" value="UniProtKB-EC"/>
</dbReference>
<evidence type="ECO:0000256" key="14">
    <source>
        <dbReference type="ARBA" id="ARBA00023180"/>
    </source>
</evidence>
<keyword evidence="8 18" id="KW-0479">Metal-binding</keyword>
<dbReference type="FunFam" id="1.10.420.10:FF:000001">
    <property type="entry name" value="Peroxidase"/>
    <property type="match status" value="1"/>
</dbReference>
<comment type="cofactor">
    <cofactor evidence="18 21">
        <name>Ca(2+)</name>
        <dbReference type="ChEBI" id="CHEBI:29108"/>
    </cofactor>
    <text evidence="18 21">Binds 2 calcium ions per subunit.</text>
</comment>
<dbReference type="PANTHER" id="PTHR31388">
    <property type="entry name" value="PEROXIDASE 72-RELATED"/>
    <property type="match status" value="1"/>
</dbReference>
<feature type="binding site" description="axial binding residue" evidence="18">
    <location>
        <position position="195"/>
    </location>
    <ligand>
        <name>heme b</name>
        <dbReference type="ChEBI" id="CHEBI:60344"/>
    </ligand>
    <ligandPart>
        <name>Fe</name>
        <dbReference type="ChEBI" id="CHEBI:18248"/>
    </ligandPart>
</feature>
<protein>
    <recommendedName>
        <fullName evidence="4 21">Peroxidase</fullName>
        <ecNumber evidence="4 21">1.11.1.7</ecNumber>
    </recommendedName>
</protein>
<dbReference type="InterPro" id="IPR002016">
    <property type="entry name" value="Haem_peroxidase"/>
</dbReference>
<feature type="binding site" evidence="17">
    <location>
        <position position="165"/>
    </location>
    <ligand>
        <name>substrate</name>
    </ligand>
</feature>
<dbReference type="PRINTS" id="PR00458">
    <property type="entry name" value="PEROXIDASE"/>
</dbReference>
<keyword evidence="10 18" id="KW-0106">Calcium</keyword>
<dbReference type="PROSITE" id="PS50873">
    <property type="entry name" value="PEROXIDASE_4"/>
    <property type="match status" value="1"/>
</dbReference>
<evidence type="ECO:0000256" key="21">
    <source>
        <dbReference type="RuleBase" id="RU362060"/>
    </source>
</evidence>
<evidence type="ECO:0000256" key="12">
    <source>
        <dbReference type="ARBA" id="ARBA00023004"/>
    </source>
</evidence>
<dbReference type="OrthoDB" id="2113341at2759"/>
<dbReference type="CDD" id="cd00693">
    <property type="entry name" value="secretory_peroxidase"/>
    <property type="match status" value="1"/>
</dbReference>
<accession>A0A4D6MK78</accession>
<evidence type="ECO:0000256" key="20">
    <source>
        <dbReference type="PIRSR" id="PIRSR600823-5"/>
    </source>
</evidence>
<evidence type="ECO:0000256" key="4">
    <source>
        <dbReference type="ARBA" id="ARBA00012313"/>
    </source>
</evidence>
<feature type="domain" description="Plant heme peroxidase family profile" evidence="22">
    <location>
        <begin position="27"/>
        <end position="320"/>
    </location>
</feature>
<feature type="active site" description="Proton acceptor" evidence="16">
    <location>
        <position position="68"/>
    </location>
</feature>
<comment type="catalytic activity">
    <reaction evidence="1 21">
        <text>2 a phenolic donor + H2O2 = 2 a phenolic radical donor + 2 H2O</text>
        <dbReference type="Rhea" id="RHEA:56136"/>
        <dbReference type="ChEBI" id="CHEBI:15377"/>
        <dbReference type="ChEBI" id="CHEBI:16240"/>
        <dbReference type="ChEBI" id="CHEBI:139520"/>
        <dbReference type="ChEBI" id="CHEBI:139521"/>
        <dbReference type="EC" id="1.11.1.7"/>
    </reaction>
</comment>
<dbReference type="FunFam" id="1.10.520.10:FF:000001">
    <property type="entry name" value="Peroxidase"/>
    <property type="match status" value="1"/>
</dbReference>
<evidence type="ECO:0000259" key="22">
    <source>
        <dbReference type="PROSITE" id="PS50873"/>
    </source>
</evidence>
<dbReference type="Gramene" id="Vigun08g167200.1.v1.2">
    <property type="protein sequence ID" value="Vigun08g167200.1.v1.2"/>
    <property type="gene ID" value="Vigun08g167200.v1.2"/>
</dbReference>
<comment type="subcellular location">
    <subcellularLocation>
        <location evidence="21">Secreted</location>
    </subcellularLocation>
</comment>
<dbReference type="GO" id="GO:0005576">
    <property type="term" value="C:extracellular region"/>
    <property type="evidence" value="ECO:0007669"/>
    <property type="project" value="UniProtKB-SubCell"/>
</dbReference>
<feature type="binding site" evidence="18">
    <location>
        <position position="78"/>
    </location>
    <ligand>
        <name>Ca(2+)</name>
        <dbReference type="ChEBI" id="CHEBI:29108"/>
        <label>1</label>
    </ligand>
</feature>
<dbReference type="PANTHER" id="PTHR31388:SF264">
    <property type="entry name" value="PEROXIDASE 59"/>
    <property type="match status" value="1"/>
</dbReference>
<evidence type="ECO:0000256" key="19">
    <source>
        <dbReference type="PIRSR" id="PIRSR600823-4"/>
    </source>
</evidence>
<feature type="binding site" evidence="18">
    <location>
        <position position="76"/>
    </location>
    <ligand>
        <name>Ca(2+)</name>
        <dbReference type="ChEBI" id="CHEBI:29108"/>
        <label>1</label>
    </ligand>
</feature>
<evidence type="ECO:0000256" key="15">
    <source>
        <dbReference type="ARBA" id="ARBA00023324"/>
    </source>
</evidence>
<keyword evidence="24" id="KW-1185">Reference proteome</keyword>
<feature type="disulfide bond" evidence="20">
    <location>
        <begin position="70"/>
        <end position="75"/>
    </location>
</feature>
<dbReference type="PRINTS" id="PR00461">
    <property type="entry name" value="PLPEROXIDASE"/>
</dbReference>
<feature type="binding site" evidence="18">
    <location>
        <position position="69"/>
    </location>
    <ligand>
        <name>Ca(2+)</name>
        <dbReference type="ChEBI" id="CHEBI:29108"/>
        <label>1</label>
    </ligand>
</feature>
<evidence type="ECO:0000313" key="24">
    <source>
        <dbReference type="Proteomes" id="UP000501690"/>
    </source>
</evidence>
<keyword evidence="13 20" id="KW-1015">Disulfide bond</keyword>
<evidence type="ECO:0000256" key="10">
    <source>
        <dbReference type="ARBA" id="ARBA00022837"/>
    </source>
</evidence>
<evidence type="ECO:0000256" key="9">
    <source>
        <dbReference type="ARBA" id="ARBA00022729"/>
    </source>
</evidence>
<dbReference type="GO" id="GO:0020037">
    <property type="term" value="F:heme binding"/>
    <property type="evidence" value="ECO:0007669"/>
    <property type="project" value="UniProtKB-UniRule"/>
</dbReference>
<evidence type="ECO:0000256" key="6">
    <source>
        <dbReference type="ARBA" id="ARBA00022559"/>
    </source>
</evidence>
<feature type="site" description="Transition state stabilizer" evidence="19">
    <location>
        <position position="64"/>
    </location>
</feature>
<proteinExistence type="inferred from homology"/>
<evidence type="ECO:0000256" key="3">
    <source>
        <dbReference type="ARBA" id="ARBA00006873"/>
    </source>
</evidence>
<dbReference type="InterPro" id="IPR019794">
    <property type="entry name" value="Peroxidases_AS"/>
</dbReference>
<dbReference type="GO" id="GO:0042744">
    <property type="term" value="P:hydrogen peroxide catabolic process"/>
    <property type="evidence" value="ECO:0007669"/>
    <property type="project" value="UniProtKB-KW"/>
</dbReference>
<feature type="chain" id="PRO_5019881727" description="Peroxidase" evidence="21">
    <location>
        <begin position="22"/>
        <end position="320"/>
    </location>
</feature>
<feature type="disulfide bond" evidence="20">
    <location>
        <begin position="123"/>
        <end position="316"/>
    </location>
</feature>